<comment type="caution">
    <text evidence="1">The sequence shown here is derived from an EMBL/GenBank/DDBJ whole genome shotgun (WGS) entry which is preliminary data.</text>
</comment>
<proteinExistence type="predicted"/>
<dbReference type="InterPro" id="IPR029058">
    <property type="entry name" value="AB_hydrolase_fold"/>
</dbReference>
<dbReference type="Proteomes" id="UP001595699">
    <property type="component" value="Unassembled WGS sequence"/>
</dbReference>
<reference evidence="2" key="1">
    <citation type="journal article" date="2019" name="Int. J. Syst. Evol. Microbiol.">
        <title>The Global Catalogue of Microorganisms (GCM) 10K type strain sequencing project: providing services to taxonomists for standard genome sequencing and annotation.</title>
        <authorList>
            <consortium name="The Broad Institute Genomics Platform"/>
            <consortium name="The Broad Institute Genome Sequencing Center for Infectious Disease"/>
            <person name="Wu L."/>
            <person name="Ma J."/>
        </authorList>
    </citation>
    <scope>NUCLEOTIDE SEQUENCE [LARGE SCALE GENOMIC DNA]</scope>
    <source>
        <strain evidence="2">CGMCC 4.7241</strain>
    </source>
</reference>
<evidence type="ECO:0000313" key="2">
    <source>
        <dbReference type="Proteomes" id="UP001595699"/>
    </source>
</evidence>
<sequence length="249" mass="27806">MTRRDVVTLPAPQVSGAGTVIAYGHFGRPLLVFPSEQGRAWDFENNGMLDAVRGLVDGGRVKIYCVDSHDSSSWSNESVPLEERARQHVAYEGWILEQVLPFIDADSGGSVQEVMTFGASLGAFHALTFALRRADRFPLALCLSGSYDPSLWNGWGERGDLAYFTNPTDFVPHLSGDHLSWLRSRLSILLVVGQGMWEDTTGSLPSTYRMANLLKEKGIRCELDVWGHDVPHDWPSWRAQLAYHLPRFC</sequence>
<dbReference type="EMBL" id="JBHRZH010000041">
    <property type="protein sequence ID" value="MFC3765652.1"/>
    <property type="molecule type" value="Genomic_DNA"/>
</dbReference>
<organism evidence="1 2">
    <name type="scientific">Tenggerimyces flavus</name>
    <dbReference type="NCBI Taxonomy" id="1708749"/>
    <lineage>
        <taxon>Bacteria</taxon>
        <taxon>Bacillati</taxon>
        <taxon>Actinomycetota</taxon>
        <taxon>Actinomycetes</taxon>
        <taxon>Propionibacteriales</taxon>
        <taxon>Nocardioidaceae</taxon>
        <taxon>Tenggerimyces</taxon>
    </lineage>
</organism>
<dbReference type="InterPro" id="IPR000801">
    <property type="entry name" value="Esterase-like"/>
</dbReference>
<dbReference type="Gene3D" id="3.40.50.1820">
    <property type="entry name" value="alpha/beta hydrolase"/>
    <property type="match status" value="1"/>
</dbReference>
<name>A0ABV7YKZ9_9ACTN</name>
<protein>
    <submittedName>
        <fullName evidence="1">Esterase family protein</fullName>
    </submittedName>
</protein>
<dbReference type="SUPFAM" id="SSF53474">
    <property type="entry name" value="alpha/beta-Hydrolases"/>
    <property type="match status" value="1"/>
</dbReference>
<dbReference type="Pfam" id="PF00756">
    <property type="entry name" value="Esterase"/>
    <property type="match status" value="1"/>
</dbReference>
<dbReference type="RefSeq" id="WP_307782304.1">
    <property type="nucleotide sequence ID" value="NZ_JAFBCM010000001.1"/>
</dbReference>
<evidence type="ECO:0000313" key="1">
    <source>
        <dbReference type="EMBL" id="MFC3765652.1"/>
    </source>
</evidence>
<accession>A0ABV7YKZ9</accession>
<keyword evidence="2" id="KW-1185">Reference proteome</keyword>
<gene>
    <name evidence="1" type="ORF">ACFOUW_32790</name>
</gene>